<feature type="compositionally biased region" description="Low complexity" evidence="5">
    <location>
        <begin position="419"/>
        <end position="430"/>
    </location>
</feature>
<keyword evidence="3" id="KW-0862">Zinc</keyword>
<protein>
    <submittedName>
        <fullName evidence="7">Tnf receptor-associated factor 4b</fullName>
    </submittedName>
</protein>
<evidence type="ECO:0000313" key="7">
    <source>
        <dbReference type="EMBL" id="AYV77934.1"/>
    </source>
</evidence>
<name>A0A3G4ZUE1_9VIRU</name>
<reference evidence="7" key="1">
    <citation type="submission" date="2018-10" db="EMBL/GenBank/DDBJ databases">
        <title>Hidden diversity of soil giant viruses.</title>
        <authorList>
            <person name="Schulz F."/>
            <person name="Alteio L."/>
            <person name="Goudeau D."/>
            <person name="Ryan E.M."/>
            <person name="Malmstrom R.R."/>
            <person name="Blanchard J."/>
            <person name="Woyke T."/>
        </authorList>
    </citation>
    <scope>NUCLEOTIDE SEQUENCE</scope>
    <source>
        <strain evidence="7">EDV1</strain>
    </source>
</reference>
<dbReference type="Gene3D" id="3.30.40.10">
    <property type="entry name" value="Zinc/RING finger domain, C3HC4 (zinc finger)"/>
    <property type="match status" value="1"/>
</dbReference>
<dbReference type="Pfam" id="PF00097">
    <property type="entry name" value="zf-C3HC4"/>
    <property type="match status" value="1"/>
</dbReference>
<dbReference type="InterPro" id="IPR013083">
    <property type="entry name" value="Znf_RING/FYVE/PHD"/>
</dbReference>
<feature type="region of interest" description="Disordered" evidence="5">
    <location>
        <begin position="401"/>
        <end position="430"/>
    </location>
</feature>
<evidence type="ECO:0000256" key="3">
    <source>
        <dbReference type="ARBA" id="ARBA00022833"/>
    </source>
</evidence>
<evidence type="ECO:0000256" key="2">
    <source>
        <dbReference type="ARBA" id="ARBA00022771"/>
    </source>
</evidence>
<evidence type="ECO:0000256" key="1">
    <source>
        <dbReference type="ARBA" id="ARBA00022723"/>
    </source>
</evidence>
<dbReference type="InterPro" id="IPR001841">
    <property type="entry name" value="Znf_RING"/>
</dbReference>
<dbReference type="PROSITE" id="PS50089">
    <property type="entry name" value="ZF_RING_2"/>
    <property type="match status" value="1"/>
</dbReference>
<dbReference type="EMBL" id="MK072068">
    <property type="protein sequence ID" value="AYV77934.1"/>
    <property type="molecule type" value="Genomic_DNA"/>
</dbReference>
<dbReference type="SMART" id="SM00184">
    <property type="entry name" value="RING"/>
    <property type="match status" value="1"/>
</dbReference>
<gene>
    <name evidence="7" type="ORF">Edafosvirus3_12</name>
</gene>
<accession>A0A3G4ZUE1</accession>
<keyword evidence="2 4" id="KW-0863">Zinc-finger</keyword>
<evidence type="ECO:0000259" key="6">
    <source>
        <dbReference type="PROSITE" id="PS50089"/>
    </source>
</evidence>
<dbReference type="InterPro" id="IPR018957">
    <property type="entry name" value="Znf_C3HC4_RING-type"/>
</dbReference>
<dbReference type="PANTHER" id="PTHR10131:SF94">
    <property type="entry name" value="TNF RECEPTOR-ASSOCIATED FACTOR 4"/>
    <property type="match status" value="1"/>
</dbReference>
<organism evidence="7">
    <name type="scientific">Edafosvirus sp</name>
    <dbReference type="NCBI Taxonomy" id="2487765"/>
    <lineage>
        <taxon>Viruses</taxon>
        <taxon>Varidnaviria</taxon>
        <taxon>Bamfordvirae</taxon>
        <taxon>Nucleocytoviricota</taxon>
        <taxon>Megaviricetes</taxon>
        <taxon>Imitervirales</taxon>
        <taxon>Mimiviridae</taxon>
        <taxon>Klosneuvirinae</taxon>
    </lineage>
</organism>
<evidence type="ECO:0000256" key="5">
    <source>
        <dbReference type="SAM" id="MobiDB-lite"/>
    </source>
</evidence>
<keyword evidence="7" id="KW-0675">Receptor</keyword>
<dbReference type="SUPFAM" id="SSF57850">
    <property type="entry name" value="RING/U-box"/>
    <property type="match status" value="1"/>
</dbReference>
<evidence type="ECO:0000256" key="4">
    <source>
        <dbReference type="PROSITE-ProRule" id="PRU00175"/>
    </source>
</evidence>
<keyword evidence="1" id="KW-0479">Metal-binding</keyword>
<proteinExistence type="predicted"/>
<sequence length="430" mass="50766">MNELDGTQLNLLFSNSTNDVKSENNKNIKSILLREHYIDKELIDENFVFCPVCMNVLDRPVCLDGCRHMFCETCFKNWLEKNDEDDDAWGDTDKKCPVCKIKFKKYCRSESHELILKNIKFKCPYEGCSYCEKEELLSIHLEKCEFGISTCKICKIEYMTITPHYIDCILCGKKECSETIDEHQENICPNAYAYCEYNGCNTLIKRCEMNLHNKICKKEKVRDEDEENIINNKCQKCKKKIKPKNIENHTCGSSKRICRFSSTLNCFVKLSNPKILEHERDIDYHLKLFNNYKKQTEVAQDVIKKLGYKFLLKNYTGVTINDLYLNMKVDILDGEYTWEPGYITLIYRQGIKVSFTRWDHRWDRRITKREIPFMIAFHEDKMDRYRNPELGMRIEYRPILQSSESDSDTDGNGSDYVRNYNNDGDNSDSN</sequence>
<dbReference type="PANTHER" id="PTHR10131">
    <property type="entry name" value="TNF RECEPTOR ASSOCIATED FACTOR"/>
    <property type="match status" value="1"/>
</dbReference>
<feature type="domain" description="RING-type" evidence="6">
    <location>
        <begin position="50"/>
        <end position="100"/>
    </location>
</feature>
<dbReference type="GO" id="GO:0008270">
    <property type="term" value="F:zinc ion binding"/>
    <property type="evidence" value="ECO:0007669"/>
    <property type="project" value="UniProtKB-KW"/>
</dbReference>